<proteinExistence type="predicted"/>
<keyword evidence="2" id="KW-0131">Cell cycle</keyword>
<reference evidence="2 3" key="1">
    <citation type="journal article" date="2011" name="Front. Microbiol.">
        <title>Genomic signatures of strain selection and enhancement in Bacillus atrophaeus var. globigii, a historical biowarfare simulant.</title>
        <authorList>
            <person name="Gibbons H.S."/>
            <person name="Broomall S.M."/>
            <person name="McNew L.A."/>
            <person name="Daligault H."/>
            <person name="Chapman C."/>
            <person name="Bruce D."/>
            <person name="Karavis M."/>
            <person name="Krepps M."/>
            <person name="McGregor P.A."/>
            <person name="Hong C."/>
            <person name="Park K.H."/>
            <person name="Akmal A."/>
            <person name="Feldman A."/>
            <person name="Lin J.S."/>
            <person name="Chang W.E."/>
            <person name="Higgs B.W."/>
            <person name="Demirev P."/>
            <person name="Lindquist J."/>
            <person name="Liem A."/>
            <person name="Fochler E."/>
            <person name="Read T.D."/>
            <person name="Tapia R."/>
            <person name="Johnson S."/>
            <person name="Bishop-Lilly K.A."/>
            <person name="Detter C."/>
            <person name="Han C."/>
            <person name="Sozhamannan S."/>
            <person name="Rosenzweig C.N."/>
            <person name="Skowronski E.W."/>
        </authorList>
    </citation>
    <scope>NUCLEOTIDE SEQUENCE [LARGE SCALE GENOMIC DNA]</scope>
    <source>
        <strain evidence="2 3">CL-SP19</strain>
    </source>
</reference>
<dbReference type="GO" id="GO:0051301">
    <property type="term" value="P:cell division"/>
    <property type="evidence" value="ECO:0007669"/>
    <property type="project" value="UniProtKB-KW"/>
</dbReference>
<gene>
    <name evidence="2" type="ORF">CWI81_07840</name>
</gene>
<evidence type="ECO:0000313" key="3">
    <source>
        <dbReference type="Proteomes" id="UP000287908"/>
    </source>
</evidence>
<dbReference type="EMBL" id="PIQF01000002">
    <property type="protein sequence ID" value="RUO76022.1"/>
    <property type="molecule type" value="Genomic_DNA"/>
</dbReference>
<protein>
    <submittedName>
        <fullName evidence="2">SOS-response cell division inhibitor</fullName>
    </submittedName>
</protein>
<name>A0A432ZF99_9GAMM</name>
<evidence type="ECO:0000256" key="1">
    <source>
        <dbReference type="SAM" id="MobiDB-lite"/>
    </source>
</evidence>
<dbReference type="InterPro" id="IPR027417">
    <property type="entry name" value="P-loop_NTPase"/>
</dbReference>
<dbReference type="AlphaFoldDB" id="A0A432ZF99"/>
<keyword evidence="3" id="KW-1185">Reference proteome</keyword>
<feature type="region of interest" description="Disordered" evidence="1">
    <location>
        <begin position="1"/>
        <end position="23"/>
    </location>
</feature>
<sequence length="144" mass="16365">MKFQQTIKHQHPGLWQSSTPTSHPIDVNNKAEQTAAEPLQAVIDYCLACSAEQWITVVGGQREFIAQLLSAGIPMKRIRWFRTANQQQREWALEQATLAGTSGVIIGWLNGIEARFNQRIKMASRLSQTESFLFEEDTLFSHLH</sequence>
<dbReference type="OrthoDB" id="6239438at2"/>
<dbReference type="SUPFAM" id="SSF52540">
    <property type="entry name" value="P-loop containing nucleoside triphosphate hydrolases"/>
    <property type="match status" value="1"/>
</dbReference>
<accession>A0A432ZF99</accession>
<dbReference type="Gene3D" id="3.40.50.300">
    <property type="entry name" value="P-loop containing nucleotide triphosphate hydrolases"/>
    <property type="match status" value="1"/>
</dbReference>
<organism evidence="2 3">
    <name type="scientific">Idiomarina seosinensis</name>
    <dbReference type="NCBI Taxonomy" id="281739"/>
    <lineage>
        <taxon>Bacteria</taxon>
        <taxon>Pseudomonadati</taxon>
        <taxon>Pseudomonadota</taxon>
        <taxon>Gammaproteobacteria</taxon>
        <taxon>Alteromonadales</taxon>
        <taxon>Idiomarinaceae</taxon>
        <taxon>Idiomarina</taxon>
    </lineage>
</organism>
<evidence type="ECO:0000313" key="2">
    <source>
        <dbReference type="EMBL" id="RUO76022.1"/>
    </source>
</evidence>
<dbReference type="RefSeq" id="WP_126784746.1">
    <property type="nucleotide sequence ID" value="NZ_PIQF01000002.1"/>
</dbReference>
<keyword evidence="2" id="KW-0132">Cell division</keyword>
<comment type="caution">
    <text evidence="2">The sequence shown here is derived from an EMBL/GenBank/DDBJ whole genome shotgun (WGS) entry which is preliminary data.</text>
</comment>
<dbReference type="Proteomes" id="UP000287908">
    <property type="component" value="Unassembled WGS sequence"/>
</dbReference>